<dbReference type="InterPro" id="IPR024559">
    <property type="entry name" value="DUF3846"/>
</dbReference>
<comment type="caution">
    <text evidence="3">The sequence shown here is derived from an EMBL/GenBank/DDBJ whole genome shotgun (WGS) entry which is preliminary data.</text>
</comment>
<evidence type="ECO:0000313" key="4">
    <source>
        <dbReference type="Proteomes" id="UP000677913"/>
    </source>
</evidence>
<sequence>MGIDRDGRVADVELSRDRSVGVIHGLRAVIGCAAVERLVVDGGLALWVDEDGIAAGRPVNWPASLLARELGVPMRLRGTAVVTGAVGQWGRTVGLSGAQIDDLYHRLGAPSPALGLPSGRDGPGSPQLHPAYLRQRAGTPWGFLMSASRDPRGHLQGFLMATSKENTCPPTRRTSWPLTPGSRFGSAVQDAMPPRLLDRSAAC</sequence>
<evidence type="ECO:0000313" key="3">
    <source>
        <dbReference type="EMBL" id="MBS2962085.1"/>
    </source>
</evidence>
<evidence type="ECO:0000256" key="1">
    <source>
        <dbReference type="SAM" id="MobiDB-lite"/>
    </source>
</evidence>
<protein>
    <submittedName>
        <fullName evidence="3">DUF3846 domain-containing protein</fullName>
    </submittedName>
</protein>
<dbReference type="Proteomes" id="UP000677913">
    <property type="component" value="Unassembled WGS sequence"/>
</dbReference>
<dbReference type="EMBL" id="JAGSXH010000007">
    <property type="protein sequence ID" value="MBS2962085.1"/>
    <property type="molecule type" value="Genomic_DNA"/>
</dbReference>
<dbReference type="AlphaFoldDB" id="A0A8J7WMA2"/>
<feature type="domain" description="DUF3846" evidence="2">
    <location>
        <begin position="17"/>
        <end position="106"/>
    </location>
</feature>
<gene>
    <name evidence="3" type="ORF">KGA66_03430</name>
</gene>
<evidence type="ECO:0000259" key="2">
    <source>
        <dbReference type="Pfam" id="PF12957"/>
    </source>
</evidence>
<dbReference type="RefSeq" id="WP_211464380.1">
    <property type="nucleotide sequence ID" value="NZ_JAGSXH010000007.1"/>
</dbReference>
<proteinExistence type="predicted"/>
<keyword evidence="4" id="KW-1185">Reference proteome</keyword>
<accession>A0A8J7WMA2</accession>
<dbReference type="Pfam" id="PF12957">
    <property type="entry name" value="DUF3846"/>
    <property type="match status" value="1"/>
</dbReference>
<reference evidence="3" key="1">
    <citation type="submission" date="2021-04" db="EMBL/GenBank/DDBJ databases">
        <title>Genome based classification of Actinospica acidithermotolerans sp. nov., an actinobacterium isolated from an Indonesian hot spring.</title>
        <authorList>
            <person name="Kusuma A.B."/>
            <person name="Putra K.E."/>
            <person name="Nafisah S."/>
            <person name="Loh J."/>
            <person name="Nouioui I."/>
            <person name="Goodfellow M."/>
        </authorList>
    </citation>
    <scope>NUCLEOTIDE SEQUENCE</scope>
    <source>
        <strain evidence="3">DSM 45618</strain>
    </source>
</reference>
<organism evidence="3 4">
    <name type="scientific">Actinocrinis puniceicyclus</name>
    <dbReference type="NCBI Taxonomy" id="977794"/>
    <lineage>
        <taxon>Bacteria</taxon>
        <taxon>Bacillati</taxon>
        <taxon>Actinomycetota</taxon>
        <taxon>Actinomycetes</taxon>
        <taxon>Catenulisporales</taxon>
        <taxon>Actinospicaceae</taxon>
        <taxon>Actinocrinis</taxon>
    </lineage>
</organism>
<feature type="compositionally biased region" description="Polar residues" evidence="1">
    <location>
        <begin position="164"/>
        <end position="177"/>
    </location>
</feature>
<feature type="region of interest" description="Disordered" evidence="1">
    <location>
        <begin position="164"/>
        <end position="188"/>
    </location>
</feature>
<name>A0A8J7WMA2_9ACTN</name>